<reference evidence="4" key="1">
    <citation type="journal article" date="2021" name="PeerJ">
        <title>Extensive microbial diversity within the chicken gut microbiome revealed by metagenomics and culture.</title>
        <authorList>
            <person name="Gilroy R."/>
            <person name="Ravi A."/>
            <person name="Getino M."/>
            <person name="Pursley I."/>
            <person name="Horton D.L."/>
            <person name="Alikhan N.F."/>
            <person name="Baker D."/>
            <person name="Gharbi K."/>
            <person name="Hall N."/>
            <person name="Watson M."/>
            <person name="Adriaenssens E.M."/>
            <person name="Foster-Nyarko E."/>
            <person name="Jarju S."/>
            <person name="Secka A."/>
            <person name="Antonio M."/>
            <person name="Oren A."/>
            <person name="Chaudhuri R.R."/>
            <person name="La Ragione R."/>
            <person name="Hildebrand F."/>
            <person name="Pallen M.J."/>
        </authorList>
    </citation>
    <scope>NUCLEOTIDE SEQUENCE</scope>
    <source>
        <strain evidence="4">F6-6636</strain>
    </source>
</reference>
<keyword evidence="4" id="KW-0418">Kinase</keyword>
<proteinExistence type="inferred from homology"/>
<organism evidence="4 5">
    <name type="scientific">Candidatus Paralactobacillus gallistercoris</name>
    <dbReference type="NCBI Taxonomy" id="2838724"/>
    <lineage>
        <taxon>Bacteria</taxon>
        <taxon>Bacillati</taxon>
        <taxon>Bacillota</taxon>
        <taxon>Bacilli</taxon>
        <taxon>Lactobacillales</taxon>
        <taxon>Lactobacillaceae</taxon>
        <taxon>Lactobacillus</taxon>
    </lineage>
</organism>
<keyword evidence="2" id="KW-1133">Transmembrane helix</keyword>
<dbReference type="Pfam" id="PF03109">
    <property type="entry name" value="ABC1"/>
    <property type="match status" value="1"/>
</dbReference>
<keyword evidence="2" id="KW-0472">Membrane</keyword>
<dbReference type="SUPFAM" id="SSF56112">
    <property type="entry name" value="Protein kinase-like (PK-like)"/>
    <property type="match status" value="1"/>
</dbReference>
<comment type="caution">
    <text evidence="4">The sequence shown here is derived from an EMBL/GenBank/DDBJ whole genome shotgun (WGS) entry which is preliminary data.</text>
</comment>
<dbReference type="InterPro" id="IPR000719">
    <property type="entry name" value="Prot_kinase_dom"/>
</dbReference>
<dbReference type="EMBL" id="JAHLFS010000036">
    <property type="protein sequence ID" value="MBU3851606.1"/>
    <property type="molecule type" value="Genomic_DNA"/>
</dbReference>
<dbReference type="InterPro" id="IPR004147">
    <property type="entry name" value="ABC1_dom"/>
</dbReference>
<dbReference type="AlphaFoldDB" id="A0A948TJH8"/>
<dbReference type="GO" id="GO:0005524">
    <property type="term" value="F:ATP binding"/>
    <property type="evidence" value="ECO:0007669"/>
    <property type="project" value="InterPro"/>
</dbReference>
<feature type="non-terminal residue" evidence="4">
    <location>
        <position position="1"/>
    </location>
</feature>
<keyword evidence="4" id="KW-0808">Transferase</keyword>
<sequence length="406" mass="46037">ELRRSLLSELDTNLELSNSEKFYQLNNHWDIIEVPKFYPQDSAPKVLVSQYIDGISMRQFLQQIDNEKLDQDPALAQKCKYIAHILVENFLKQVFEDGFFHADPHPGNFLLVNDEVTTQVIPKYQHNYRVGPLDSTITIDKQQQLPPYRLAYLDFGMMGHLSPSLIKNIAHVLLAINQQDIYQIGTAVLALCEPLGEVDEVTFCGELGQFLRPYFYMGLGEIDFGKMVYQMIDICHRNNLQVNPDVTLLLKAFSTLEAIVGALDPKMSMMDVAKPFAKRYLLKKAKDGEWLTSSMMQSIDAVNAGIKLPTKILSVLDELERGQGQVTLDLKHRSNVMSKLETLVNRVVIAIVLAALIIGSSLMAEVNPGHLISEVGVIGYLIAIFSIVWLVVSDYRRRRRLKKKNK</sequence>
<evidence type="ECO:0000256" key="2">
    <source>
        <dbReference type="SAM" id="Phobius"/>
    </source>
</evidence>
<protein>
    <submittedName>
        <fullName evidence="4">AarF/ABC1/UbiB kinase family protein</fullName>
    </submittedName>
</protein>
<dbReference type="PROSITE" id="PS50011">
    <property type="entry name" value="PROTEIN_KINASE_DOM"/>
    <property type="match status" value="1"/>
</dbReference>
<dbReference type="Proteomes" id="UP000777303">
    <property type="component" value="Unassembled WGS sequence"/>
</dbReference>
<comment type="similarity">
    <text evidence="1">Belongs to the protein kinase superfamily. ADCK protein kinase family.</text>
</comment>
<dbReference type="InterPro" id="IPR011009">
    <property type="entry name" value="Kinase-like_dom_sf"/>
</dbReference>
<keyword evidence="2" id="KW-0812">Transmembrane</keyword>
<feature type="transmembrane region" description="Helical" evidence="2">
    <location>
        <begin position="370"/>
        <end position="392"/>
    </location>
</feature>
<dbReference type="PANTHER" id="PTHR10566:SF113">
    <property type="entry name" value="PROTEIN ACTIVITY OF BC1 COMPLEX KINASE 7, CHLOROPLASTIC"/>
    <property type="match status" value="1"/>
</dbReference>
<reference evidence="4" key="2">
    <citation type="submission" date="2021-04" db="EMBL/GenBank/DDBJ databases">
        <authorList>
            <person name="Gilroy R."/>
        </authorList>
    </citation>
    <scope>NUCLEOTIDE SEQUENCE</scope>
    <source>
        <strain evidence="4">F6-6636</strain>
    </source>
</reference>
<evidence type="ECO:0000259" key="3">
    <source>
        <dbReference type="PROSITE" id="PS50011"/>
    </source>
</evidence>
<gene>
    <name evidence="4" type="ORF">H9901_02795</name>
</gene>
<accession>A0A948TJH8</accession>
<feature type="domain" description="Protein kinase" evidence="3">
    <location>
        <begin position="1"/>
        <end position="256"/>
    </location>
</feature>
<name>A0A948TJH8_9LACO</name>
<evidence type="ECO:0000313" key="4">
    <source>
        <dbReference type="EMBL" id="MBU3851606.1"/>
    </source>
</evidence>
<feature type="transmembrane region" description="Helical" evidence="2">
    <location>
        <begin position="343"/>
        <end position="364"/>
    </location>
</feature>
<evidence type="ECO:0000313" key="5">
    <source>
        <dbReference type="Proteomes" id="UP000777303"/>
    </source>
</evidence>
<dbReference type="GO" id="GO:0004672">
    <property type="term" value="F:protein kinase activity"/>
    <property type="evidence" value="ECO:0007669"/>
    <property type="project" value="InterPro"/>
</dbReference>
<dbReference type="PANTHER" id="PTHR10566">
    <property type="entry name" value="CHAPERONE-ACTIVITY OF BC1 COMPLEX CABC1 -RELATED"/>
    <property type="match status" value="1"/>
</dbReference>
<evidence type="ECO:0000256" key="1">
    <source>
        <dbReference type="ARBA" id="ARBA00009670"/>
    </source>
</evidence>
<dbReference type="InterPro" id="IPR050154">
    <property type="entry name" value="UbiB_kinase"/>
</dbReference>